<dbReference type="GO" id="GO:0098793">
    <property type="term" value="C:presynapse"/>
    <property type="evidence" value="ECO:0007669"/>
    <property type="project" value="GOC"/>
</dbReference>
<dbReference type="PANTHER" id="PTHR31640">
    <property type="entry name" value="TRANSMEMBRANE PROTEIN KIAA1109"/>
    <property type="match status" value="1"/>
</dbReference>
<reference evidence="3" key="1">
    <citation type="submission" date="2016-04" db="UniProtKB">
        <authorList>
            <consortium name="WormBaseParasite"/>
        </authorList>
    </citation>
    <scope>IDENTIFICATION</scope>
</reference>
<dbReference type="GO" id="GO:0048488">
    <property type="term" value="P:synaptic vesicle endocytosis"/>
    <property type="evidence" value="ECO:0007669"/>
    <property type="project" value="TreeGrafter"/>
</dbReference>
<evidence type="ECO:0000313" key="2">
    <source>
        <dbReference type="Proteomes" id="UP000050640"/>
    </source>
</evidence>
<evidence type="ECO:0000259" key="1">
    <source>
        <dbReference type="Pfam" id="PF20413"/>
    </source>
</evidence>
<dbReference type="Pfam" id="PF20413">
    <property type="entry name" value="BLTP1_N"/>
    <property type="match status" value="1"/>
</dbReference>
<protein>
    <submittedName>
        <fullName evidence="3">FSA_C domain-containing protein</fullName>
    </submittedName>
</protein>
<dbReference type="AlphaFoldDB" id="A0A0R3RZ28"/>
<evidence type="ECO:0000313" key="3">
    <source>
        <dbReference type="WBParaSite" id="EEL_0000756501-mRNA-1"/>
    </source>
</evidence>
<dbReference type="InterPro" id="IPR033616">
    <property type="entry name" value="BLTP1"/>
</dbReference>
<proteinExistence type="predicted"/>
<dbReference type="Proteomes" id="UP000050640">
    <property type="component" value="Unplaced"/>
</dbReference>
<dbReference type="WBParaSite" id="EEL_0000756501-mRNA-1">
    <property type="protein sequence ID" value="EEL_0000756501-mRNA-1"/>
    <property type="gene ID" value="EEL_0000756501"/>
</dbReference>
<organism evidence="2 3">
    <name type="scientific">Elaeophora elaphi</name>
    <dbReference type="NCBI Taxonomy" id="1147741"/>
    <lineage>
        <taxon>Eukaryota</taxon>
        <taxon>Metazoa</taxon>
        <taxon>Ecdysozoa</taxon>
        <taxon>Nematoda</taxon>
        <taxon>Chromadorea</taxon>
        <taxon>Rhabditida</taxon>
        <taxon>Spirurina</taxon>
        <taxon>Spiruromorpha</taxon>
        <taxon>Filarioidea</taxon>
        <taxon>Onchocercidae</taxon>
        <taxon>Elaeophora</taxon>
    </lineage>
</organism>
<dbReference type="InterPro" id="IPR047104">
    <property type="entry name" value="BLTP1_N"/>
</dbReference>
<dbReference type="PANTHER" id="PTHR31640:SF1">
    <property type="entry name" value="BRIDGE-LIKE LIPID TRANSFER PROTEIN FAMILY MEMBER 1"/>
    <property type="match status" value="1"/>
</dbReference>
<keyword evidence="2" id="KW-1185">Reference proteome</keyword>
<feature type="domain" description="Bridge-like lipid transfer protein family member 1 N-terminal" evidence="1">
    <location>
        <begin position="199"/>
        <end position="530"/>
    </location>
</feature>
<accession>A0A0R3RZ28</accession>
<sequence length="1015" mass="117403">MFRHFTFICEDYAIYCNDGYLFFSYWRYIKLADLYTRDLKGRLRLTLNGLRIHIYNRLEAYRKLKKDPKFEKLFTFSQYQQSTNETLQPSEDNDKFLKDFWAFVGIIRISIRNVNIYVGNLTGRLEEVNNAKVLICSINGSNFSISLNNNEEYDDSDPWNLWKRFNAPRTMGSGFKILQNAKLKAIYRQSIFVDASSEPICDLNIDFGENVAIAYGPWAEACRVAFVHYFFPADFADATPTELPKSGERKIPLIMDITLTMNGRVTINLWFMRHDELNTVAVIIKNGLSIRVENPLVIAEEGYKIAMRLSMKDVQFLPTSGFRRLISYEELTTNCNVCIPKRYGELQKCEILMKLNRATTWCLWDHVAFMQDFVNELSSYYTNDLARFVPQIWNCQIEFTNAKFIFVTNDKNWVDASNPSNNFLIALVAKRFTIKCNLNKTDFCPHICRCKSEMIASEAVAIKFHVPRRSVLSPVIHSLYDNSFHSVKHASIHVPTALDIDGSWLDFLRAQRIITTYDFTWHPIYAPYQSDLPTQVKTVPVEYAAHPFELEPDSAQVAILSPELFLSGFALWIIKNFSNNYFGSYSQQQSDMDSYHAHASLSRRLYGDVKHEVEMYRPLDMKLSVNAYGHCLIHTIKTTAENPDTCPIMKTDIIVVEIVREIRDLRLQVFISGLQILFRKSESFKKVTDGLLSIDRIALRVNSFSSELNIPWDAGAVEYACAWEIIIGEIAVKIDPTQLVCFVQMLEGFSLLATAVDEELLTPEMYDICQHMNDVRTCPHSNLGLVDLENRSQNCECPKNLKYVLIRVGIDLMNIAIVEDVAMMCISMEPCRLCTCNCHECTFCESYLFGILQLDLKQFIRYSTNNGSDNEWLECGSAHFQDIEFEIRLPFPSKNLYLIDERKKFLKMHDEYTKRLYFLWLNEAKCGCYGSFAFFGDDDWSGCIFMADFMEKLAQPQINSKPKQPGFGQSIIRSSTMLFDENDLRIITFFNEHKVLLFLQRISCLTKLFRTSNHA</sequence>
<name>A0A0R3RZ28_9BILA</name>